<feature type="non-terminal residue" evidence="3">
    <location>
        <position position="94"/>
    </location>
</feature>
<feature type="region of interest" description="Disordered" evidence="1">
    <location>
        <begin position="1"/>
        <end position="27"/>
    </location>
</feature>
<dbReference type="PROSITE" id="PS51297">
    <property type="entry name" value="K_BOX"/>
    <property type="match status" value="1"/>
</dbReference>
<organism evidence="3">
    <name type="scientific">Tanacetum cinerariifolium</name>
    <name type="common">Dalmatian daisy</name>
    <name type="synonym">Chrysanthemum cinerariifolium</name>
    <dbReference type="NCBI Taxonomy" id="118510"/>
    <lineage>
        <taxon>Eukaryota</taxon>
        <taxon>Viridiplantae</taxon>
        <taxon>Streptophyta</taxon>
        <taxon>Embryophyta</taxon>
        <taxon>Tracheophyta</taxon>
        <taxon>Spermatophyta</taxon>
        <taxon>Magnoliopsida</taxon>
        <taxon>eudicotyledons</taxon>
        <taxon>Gunneridae</taxon>
        <taxon>Pentapetalae</taxon>
        <taxon>asterids</taxon>
        <taxon>campanulids</taxon>
        <taxon>Asterales</taxon>
        <taxon>Asteraceae</taxon>
        <taxon>Asteroideae</taxon>
        <taxon>Anthemideae</taxon>
        <taxon>Anthemidinae</taxon>
        <taxon>Tanacetum</taxon>
    </lineage>
</organism>
<evidence type="ECO:0000259" key="2">
    <source>
        <dbReference type="PROSITE" id="PS51297"/>
    </source>
</evidence>
<name>A0A6L2L4C7_TANCI</name>
<dbReference type="AlphaFoldDB" id="A0A6L2L4C7"/>
<dbReference type="InterPro" id="IPR002487">
    <property type="entry name" value="TF_Kbox"/>
</dbReference>
<protein>
    <submittedName>
        <fullName evidence="3">MADS-box protein CMB1-like</fullName>
    </submittedName>
</protein>
<gene>
    <name evidence="3" type="ORF">Tci_027002</name>
</gene>
<dbReference type="Pfam" id="PF01486">
    <property type="entry name" value="K-box"/>
    <property type="match status" value="1"/>
</dbReference>
<dbReference type="EMBL" id="BKCJ010003428">
    <property type="protein sequence ID" value="GEU55024.1"/>
    <property type="molecule type" value="Genomic_DNA"/>
</dbReference>
<reference evidence="3" key="1">
    <citation type="journal article" date="2019" name="Sci. Rep.">
        <title>Draft genome of Tanacetum cinerariifolium, the natural source of mosquito coil.</title>
        <authorList>
            <person name="Yamashiro T."/>
            <person name="Shiraishi A."/>
            <person name="Satake H."/>
            <person name="Nakayama K."/>
        </authorList>
    </citation>
    <scope>NUCLEOTIDE SEQUENCE</scope>
</reference>
<feature type="domain" description="K-box" evidence="2">
    <location>
        <begin position="25"/>
        <end position="94"/>
    </location>
</feature>
<feature type="compositionally biased region" description="Basic and acidic residues" evidence="1">
    <location>
        <begin position="1"/>
        <end position="23"/>
    </location>
</feature>
<proteinExistence type="predicted"/>
<evidence type="ECO:0000313" key="3">
    <source>
        <dbReference type="EMBL" id="GEU55024.1"/>
    </source>
</evidence>
<accession>A0A6L2L4C7</accession>
<dbReference type="GO" id="GO:0003700">
    <property type="term" value="F:DNA-binding transcription factor activity"/>
    <property type="evidence" value="ECO:0007669"/>
    <property type="project" value="InterPro"/>
</dbReference>
<dbReference type="GO" id="GO:0005634">
    <property type="term" value="C:nucleus"/>
    <property type="evidence" value="ECO:0007669"/>
    <property type="project" value="InterPro"/>
</dbReference>
<evidence type="ECO:0000256" key="1">
    <source>
        <dbReference type="SAM" id="MobiDB-lite"/>
    </source>
</evidence>
<comment type="caution">
    <text evidence="3">The sequence shown here is derived from an EMBL/GenBank/DDBJ whole genome shotgun (WGS) entry which is preliminary data.</text>
</comment>
<sequence>MSKTLERYHRRSYGEMEANHQDPDAQSSYQEYLKLKAKVDILQQSQRHYIGEEVEQLGLKKLDQLERQLNSYVRQVRSTKTKHMLDQFSSLQQK</sequence>